<reference evidence="1" key="1">
    <citation type="submission" date="2022-08" db="EMBL/GenBank/DDBJ databases">
        <title>Genome Sequence of Fusarium decemcellulare.</title>
        <authorList>
            <person name="Buettner E."/>
        </authorList>
    </citation>
    <scope>NUCLEOTIDE SEQUENCE</scope>
    <source>
        <strain evidence="1">Babe19</strain>
    </source>
</reference>
<dbReference type="EMBL" id="JANRMS010000265">
    <property type="protein sequence ID" value="KAJ3543003.1"/>
    <property type="molecule type" value="Genomic_DNA"/>
</dbReference>
<sequence length="558" mass="62731">MEQTASCHSLPDQIDLDAVKHWLSNCETNHKDRCHQKRFPESPKGSPGICVIDVIDYCVVEATLSARYFALSYVWGGVDQLQHVTANATTLKQAGALKDNDEIPGTIADAMKFVQALGERFIWVDSLCICQDDTKEKAAQIAQMAEIYDGALATVVACTAESANSSLPGIGPASRSDAYPIGDDLLITALVKSPHRQRAWTFQEVVLSRRCLFFFSDKLVFQCQGSRCIEGKGDEEQIMMQNMAGNWPPVEGVEGGMLLKHEFRYGELVHDFTRRNLTVPSDRLDAFTGLLSILKKAWRWDFQFAVPAQIFGWALLWVPEDPIARDTEGLEIMPVRDSSDFLFPSWSWLLHPGASYYFLEFLGPQSQSLKHYVDWAHTTIWTGSSATNIVKSKDEREGGSLADMFKDYPPGTLVIMGWMANLAGLGEPKETSNFLEFRTKREEYQRAGNVYAPLVNDSGQWYGTLVGISEHQIKTKLSDGEELSLVLLSSARQTWVMGGFKRKIACFDYGEFEDKEWCTVNVMLITTTSRPYRRLAIGEVYCAEWDELQPEGDLIWLA</sequence>
<gene>
    <name evidence="1" type="ORF">NM208_g3803</name>
</gene>
<dbReference type="Proteomes" id="UP001148629">
    <property type="component" value="Unassembled WGS sequence"/>
</dbReference>
<proteinExistence type="predicted"/>
<protein>
    <submittedName>
        <fullName evidence="1">Uncharacterized protein</fullName>
    </submittedName>
</protein>
<keyword evidence="2" id="KW-1185">Reference proteome</keyword>
<evidence type="ECO:0000313" key="1">
    <source>
        <dbReference type="EMBL" id="KAJ3543003.1"/>
    </source>
</evidence>
<evidence type="ECO:0000313" key="2">
    <source>
        <dbReference type="Proteomes" id="UP001148629"/>
    </source>
</evidence>
<name>A0ACC1SMW5_9HYPO</name>
<accession>A0ACC1SMW5</accession>
<organism evidence="1 2">
    <name type="scientific">Fusarium decemcellulare</name>
    <dbReference type="NCBI Taxonomy" id="57161"/>
    <lineage>
        <taxon>Eukaryota</taxon>
        <taxon>Fungi</taxon>
        <taxon>Dikarya</taxon>
        <taxon>Ascomycota</taxon>
        <taxon>Pezizomycotina</taxon>
        <taxon>Sordariomycetes</taxon>
        <taxon>Hypocreomycetidae</taxon>
        <taxon>Hypocreales</taxon>
        <taxon>Nectriaceae</taxon>
        <taxon>Fusarium</taxon>
        <taxon>Fusarium decemcellulare species complex</taxon>
    </lineage>
</organism>
<comment type="caution">
    <text evidence="1">The sequence shown here is derived from an EMBL/GenBank/DDBJ whole genome shotgun (WGS) entry which is preliminary data.</text>
</comment>